<protein>
    <submittedName>
        <fullName evidence="2">Helix-turn-helix domain-containing protein</fullName>
    </submittedName>
</protein>
<organism evidence="2 3">
    <name type="scientific">Selenomonas ruminantium</name>
    <dbReference type="NCBI Taxonomy" id="971"/>
    <lineage>
        <taxon>Bacteria</taxon>
        <taxon>Bacillati</taxon>
        <taxon>Bacillota</taxon>
        <taxon>Negativicutes</taxon>
        <taxon>Selenomonadales</taxon>
        <taxon>Selenomonadaceae</taxon>
        <taxon>Selenomonas</taxon>
    </lineage>
</organism>
<sequence length="129" mass="14438">MDTLGSWLGEIRYFYKRQLASPLSPQAQALWHWLMWKANGVFWQFPLRLSVPEIAGGTKMSESMVKKARAELTEAGYILHEAFGGNKPAGYWILSCIRPGTVMAPKSQGKQNQKGGDDVYSARNKCKGD</sequence>
<gene>
    <name evidence="2" type="ORF">SAMN05660648_02244</name>
</gene>
<dbReference type="Pfam" id="PF13730">
    <property type="entry name" value="HTH_36"/>
    <property type="match status" value="1"/>
</dbReference>
<name>A0A1H3Z3D3_SELRU</name>
<feature type="region of interest" description="Disordered" evidence="1">
    <location>
        <begin position="104"/>
        <end position="129"/>
    </location>
</feature>
<proteinExistence type="predicted"/>
<evidence type="ECO:0000256" key="1">
    <source>
        <dbReference type="SAM" id="MobiDB-lite"/>
    </source>
</evidence>
<accession>A0A1H3Z3D3</accession>
<evidence type="ECO:0000313" key="2">
    <source>
        <dbReference type="EMBL" id="SEA18197.1"/>
    </source>
</evidence>
<evidence type="ECO:0000313" key="3">
    <source>
        <dbReference type="Proteomes" id="UP000183469"/>
    </source>
</evidence>
<reference evidence="2 3" key="1">
    <citation type="submission" date="2016-10" db="EMBL/GenBank/DDBJ databases">
        <authorList>
            <person name="de Groot N.N."/>
        </authorList>
    </citation>
    <scope>NUCLEOTIDE SEQUENCE [LARGE SCALE GENOMIC DNA]</scope>
    <source>
        <strain evidence="2 3">DSM 2872</strain>
    </source>
</reference>
<dbReference type="Proteomes" id="UP000183469">
    <property type="component" value="Unassembled WGS sequence"/>
</dbReference>
<dbReference type="EMBL" id="FNQG01000010">
    <property type="protein sequence ID" value="SEA18197.1"/>
    <property type="molecule type" value="Genomic_DNA"/>
</dbReference>
<dbReference type="AlphaFoldDB" id="A0A1H3Z3D3"/>